<dbReference type="AlphaFoldDB" id="A0A0E9U9G6"/>
<protein>
    <submittedName>
        <fullName evidence="1">Uncharacterized protein</fullName>
    </submittedName>
</protein>
<proteinExistence type="predicted"/>
<accession>A0A0E9U9G6</accession>
<organism evidence="1">
    <name type="scientific">Anguilla anguilla</name>
    <name type="common">European freshwater eel</name>
    <name type="synonym">Muraena anguilla</name>
    <dbReference type="NCBI Taxonomy" id="7936"/>
    <lineage>
        <taxon>Eukaryota</taxon>
        <taxon>Metazoa</taxon>
        <taxon>Chordata</taxon>
        <taxon>Craniata</taxon>
        <taxon>Vertebrata</taxon>
        <taxon>Euteleostomi</taxon>
        <taxon>Actinopterygii</taxon>
        <taxon>Neopterygii</taxon>
        <taxon>Teleostei</taxon>
        <taxon>Anguilliformes</taxon>
        <taxon>Anguillidae</taxon>
        <taxon>Anguilla</taxon>
    </lineage>
</organism>
<reference evidence="1" key="2">
    <citation type="journal article" date="2015" name="Fish Shellfish Immunol.">
        <title>Early steps in the European eel (Anguilla anguilla)-Vibrio vulnificus interaction in the gills: Role of the RtxA13 toxin.</title>
        <authorList>
            <person name="Callol A."/>
            <person name="Pajuelo D."/>
            <person name="Ebbesson L."/>
            <person name="Teles M."/>
            <person name="MacKenzie S."/>
            <person name="Amaro C."/>
        </authorList>
    </citation>
    <scope>NUCLEOTIDE SEQUENCE</scope>
</reference>
<name>A0A0E9U9G6_ANGAN</name>
<reference evidence="1" key="1">
    <citation type="submission" date="2014-11" db="EMBL/GenBank/DDBJ databases">
        <authorList>
            <person name="Amaro Gonzalez C."/>
        </authorList>
    </citation>
    <scope>NUCLEOTIDE SEQUENCE</scope>
</reference>
<evidence type="ECO:0000313" key="1">
    <source>
        <dbReference type="EMBL" id="JAH61608.1"/>
    </source>
</evidence>
<dbReference type="EMBL" id="GBXM01046969">
    <property type="protein sequence ID" value="JAH61608.1"/>
    <property type="molecule type" value="Transcribed_RNA"/>
</dbReference>
<sequence>MMKAMMRKMRPRIMRAATACAQEFSIRDLQSQLSFRPRHCFHMFA</sequence>